<keyword evidence="11 19" id="KW-0067">ATP-binding</keyword>
<evidence type="ECO:0000256" key="7">
    <source>
        <dbReference type="ARBA" id="ARBA00022729"/>
    </source>
</evidence>
<proteinExistence type="predicted"/>
<keyword evidence="15" id="KW-0675">Receptor</keyword>
<dbReference type="Pfam" id="PF01657">
    <property type="entry name" value="Stress-antifung"/>
    <property type="match status" value="2"/>
</dbReference>
<comment type="catalytic activity">
    <reaction evidence="18">
        <text>L-seryl-[protein] + ATP = O-phospho-L-seryl-[protein] + ADP + H(+)</text>
        <dbReference type="Rhea" id="RHEA:17989"/>
        <dbReference type="Rhea" id="RHEA-COMP:9863"/>
        <dbReference type="Rhea" id="RHEA-COMP:11604"/>
        <dbReference type="ChEBI" id="CHEBI:15378"/>
        <dbReference type="ChEBI" id="CHEBI:29999"/>
        <dbReference type="ChEBI" id="CHEBI:30616"/>
        <dbReference type="ChEBI" id="CHEBI:83421"/>
        <dbReference type="ChEBI" id="CHEBI:456216"/>
        <dbReference type="EC" id="2.7.11.1"/>
    </reaction>
</comment>
<dbReference type="PANTHER" id="PTHR27002:SF1001">
    <property type="entry name" value="CYSTEINE-RICH RECEPTOR-LIKE PROTEIN KINASE 10-RELATED"/>
    <property type="match status" value="1"/>
</dbReference>
<evidence type="ECO:0000256" key="8">
    <source>
        <dbReference type="ARBA" id="ARBA00022737"/>
    </source>
</evidence>
<feature type="signal peptide" evidence="21">
    <location>
        <begin position="1"/>
        <end position="22"/>
    </location>
</feature>
<keyword evidence="13 20" id="KW-0472">Membrane</keyword>
<keyword evidence="9 19" id="KW-0547">Nucleotide-binding</keyword>
<dbReference type="Gene3D" id="3.30.200.20">
    <property type="entry name" value="Phosphorylase Kinase, domain 1"/>
    <property type="match status" value="1"/>
</dbReference>
<evidence type="ECO:0000256" key="6">
    <source>
        <dbReference type="ARBA" id="ARBA00022692"/>
    </source>
</evidence>
<evidence type="ECO:0000256" key="9">
    <source>
        <dbReference type="ARBA" id="ARBA00022741"/>
    </source>
</evidence>
<evidence type="ECO:0000259" key="23">
    <source>
        <dbReference type="PROSITE" id="PS51473"/>
    </source>
</evidence>
<reference evidence="24 25" key="1">
    <citation type="journal article" date="2022" name="Plant J.">
        <title>Strategies of tolerance reflected in two North American maple genomes.</title>
        <authorList>
            <person name="McEvoy S.L."/>
            <person name="Sezen U.U."/>
            <person name="Trouern-Trend A."/>
            <person name="McMahon S.M."/>
            <person name="Schaberg P.G."/>
            <person name="Yang J."/>
            <person name="Wegrzyn J.L."/>
            <person name="Swenson N.G."/>
        </authorList>
    </citation>
    <scope>NUCLEOTIDE SEQUENCE [LARGE SCALE GENOMIC DNA]</scope>
    <source>
        <strain evidence="24">91603</strain>
    </source>
</reference>
<dbReference type="EMBL" id="JAJSOW010000002">
    <property type="protein sequence ID" value="KAI9198367.1"/>
    <property type="molecule type" value="Genomic_DNA"/>
</dbReference>
<keyword evidence="6 20" id="KW-0812">Transmembrane</keyword>
<evidence type="ECO:0000256" key="20">
    <source>
        <dbReference type="SAM" id="Phobius"/>
    </source>
</evidence>
<evidence type="ECO:0000256" key="21">
    <source>
        <dbReference type="SAM" id="SignalP"/>
    </source>
</evidence>
<evidence type="ECO:0000256" key="3">
    <source>
        <dbReference type="ARBA" id="ARBA00022527"/>
    </source>
</evidence>
<evidence type="ECO:0000256" key="17">
    <source>
        <dbReference type="ARBA" id="ARBA00047899"/>
    </source>
</evidence>
<dbReference type="InterPro" id="IPR008271">
    <property type="entry name" value="Ser/Thr_kinase_AS"/>
</dbReference>
<dbReference type="FunFam" id="3.30.200.20:FF:000727">
    <property type="entry name" value="Cysteine-rich RLK (RECEPTOR-like protein kinase) 23"/>
    <property type="match status" value="1"/>
</dbReference>
<evidence type="ECO:0000256" key="2">
    <source>
        <dbReference type="ARBA" id="ARBA00012513"/>
    </source>
</evidence>
<dbReference type="PROSITE" id="PS51473">
    <property type="entry name" value="GNK2"/>
    <property type="match status" value="2"/>
</dbReference>
<evidence type="ECO:0000256" key="10">
    <source>
        <dbReference type="ARBA" id="ARBA00022777"/>
    </source>
</evidence>
<evidence type="ECO:0000256" key="12">
    <source>
        <dbReference type="ARBA" id="ARBA00022989"/>
    </source>
</evidence>
<sequence length="585" mass="65234">MGFMHVLSVLSYVLICINFTTGQQSPAFKCYDTGNFTTNSNYANNRKNILSSLATDVKSNNGFFTGNTGQGPDEVHALAICRGDLTLTECARCITSTSQDIMTECPNQKEALYMSSGCLVRYADRSFSGKMELYPVRIGCNASNLKSDMTQFGKIWGNLMDSLCKKASMSYSQFRFATGEADLTLFQTIYAVVQCTPDLSQIDCDSCLRQYVANYTSSCYGKQGGGFRGPSCMFRWELYPFYNAATPNNSTIVPGKSQISSSIIIAIVAPITVAAVLFLAGYCFLTRRARKKNYTAQGEFAGNDILTAEALQFDFETIQAATNRFMTDNKLGAGGFGEVYKGVLPNGQEIAVKRLSKRSGQGAEEFKNEVVVVARLRHRNLVRLQGFCMEGEEKILVYEFVPNKSLDYFLYDIEKRQQLDWPKRYNIIGGIARGILYLHEDSPLRIIHRDLKASNVLLDRDMNPKIADFGMARIVGIDQTQGNTSKIVGTYGYMAPEYAMQGQFSIKSDVYSFGVLVLEIITRKKNSSFYQTNSVGNLLSYAWELWRDETPMQLKTELSMHISDKSTKSKSLSVDAASITELCPR</sequence>
<feature type="domain" description="Gnk2-homologous" evidence="23">
    <location>
        <begin position="133"/>
        <end position="241"/>
    </location>
</feature>
<dbReference type="AlphaFoldDB" id="A0AAD5JTA0"/>
<keyword evidence="10" id="KW-0418">Kinase</keyword>
<protein>
    <recommendedName>
        <fullName evidence="2">non-specific serine/threonine protein kinase</fullName>
        <ecNumber evidence="2">2.7.11.1</ecNumber>
    </recommendedName>
</protein>
<comment type="subcellular location">
    <subcellularLocation>
        <location evidence="1">Membrane</location>
        <topology evidence="1">Single-pass membrane protein</topology>
    </subcellularLocation>
</comment>
<dbReference type="Gene3D" id="3.30.430.20">
    <property type="entry name" value="Gnk2 domain, C-X8-C-X2-C motif"/>
    <property type="match status" value="2"/>
</dbReference>
<feature type="transmembrane region" description="Helical" evidence="20">
    <location>
        <begin position="263"/>
        <end position="285"/>
    </location>
</feature>
<name>A0AAD5JTA0_ACENE</name>
<dbReference type="SMART" id="SM00220">
    <property type="entry name" value="S_TKc"/>
    <property type="match status" value="1"/>
</dbReference>
<dbReference type="EC" id="2.7.11.1" evidence="2"/>
<keyword evidence="4" id="KW-0597">Phosphoprotein</keyword>
<feature type="domain" description="Protein kinase" evidence="22">
    <location>
        <begin position="325"/>
        <end position="585"/>
    </location>
</feature>
<dbReference type="PROSITE" id="PS50011">
    <property type="entry name" value="PROTEIN_KINASE_DOM"/>
    <property type="match status" value="1"/>
</dbReference>
<keyword evidence="7 21" id="KW-0732">Signal</keyword>
<keyword evidence="14" id="KW-1015">Disulfide bond</keyword>
<keyword evidence="3" id="KW-0723">Serine/threonine-protein kinase</keyword>
<dbReference type="GO" id="GO:0005524">
    <property type="term" value="F:ATP binding"/>
    <property type="evidence" value="ECO:0007669"/>
    <property type="project" value="UniProtKB-UniRule"/>
</dbReference>
<comment type="catalytic activity">
    <reaction evidence="17">
        <text>L-threonyl-[protein] + ATP = O-phospho-L-threonyl-[protein] + ADP + H(+)</text>
        <dbReference type="Rhea" id="RHEA:46608"/>
        <dbReference type="Rhea" id="RHEA-COMP:11060"/>
        <dbReference type="Rhea" id="RHEA-COMP:11605"/>
        <dbReference type="ChEBI" id="CHEBI:15378"/>
        <dbReference type="ChEBI" id="CHEBI:30013"/>
        <dbReference type="ChEBI" id="CHEBI:30616"/>
        <dbReference type="ChEBI" id="CHEBI:61977"/>
        <dbReference type="ChEBI" id="CHEBI:456216"/>
        <dbReference type="EC" id="2.7.11.1"/>
    </reaction>
</comment>
<dbReference type="FunFam" id="1.10.510.10:FF:000060">
    <property type="entry name" value="G-type lectin S-receptor-like serine/threonine-protein kinase"/>
    <property type="match status" value="1"/>
</dbReference>
<evidence type="ECO:0000256" key="1">
    <source>
        <dbReference type="ARBA" id="ARBA00004167"/>
    </source>
</evidence>
<dbReference type="GO" id="GO:0005886">
    <property type="term" value="C:plasma membrane"/>
    <property type="evidence" value="ECO:0007669"/>
    <property type="project" value="TreeGrafter"/>
</dbReference>
<dbReference type="CDD" id="cd23509">
    <property type="entry name" value="Gnk2-like"/>
    <property type="match status" value="2"/>
</dbReference>
<dbReference type="InterPro" id="IPR000719">
    <property type="entry name" value="Prot_kinase_dom"/>
</dbReference>
<dbReference type="CDD" id="cd14066">
    <property type="entry name" value="STKc_IRAK"/>
    <property type="match status" value="1"/>
</dbReference>
<organism evidence="24 25">
    <name type="scientific">Acer negundo</name>
    <name type="common">Box elder</name>
    <dbReference type="NCBI Taxonomy" id="4023"/>
    <lineage>
        <taxon>Eukaryota</taxon>
        <taxon>Viridiplantae</taxon>
        <taxon>Streptophyta</taxon>
        <taxon>Embryophyta</taxon>
        <taxon>Tracheophyta</taxon>
        <taxon>Spermatophyta</taxon>
        <taxon>Magnoliopsida</taxon>
        <taxon>eudicotyledons</taxon>
        <taxon>Gunneridae</taxon>
        <taxon>Pentapetalae</taxon>
        <taxon>rosids</taxon>
        <taxon>malvids</taxon>
        <taxon>Sapindales</taxon>
        <taxon>Sapindaceae</taxon>
        <taxon>Hippocastanoideae</taxon>
        <taxon>Acereae</taxon>
        <taxon>Acer</taxon>
    </lineage>
</organism>
<keyword evidence="5" id="KW-0808">Transferase</keyword>
<keyword evidence="12 20" id="KW-1133">Transmembrane helix</keyword>
<evidence type="ECO:0000256" key="5">
    <source>
        <dbReference type="ARBA" id="ARBA00022679"/>
    </source>
</evidence>
<comment type="caution">
    <text evidence="24">The sequence shown here is derived from an EMBL/GenBank/DDBJ whole genome shotgun (WGS) entry which is preliminary data.</text>
</comment>
<evidence type="ECO:0000313" key="24">
    <source>
        <dbReference type="EMBL" id="KAI9198367.1"/>
    </source>
</evidence>
<dbReference type="GO" id="GO:0004674">
    <property type="term" value="F:protein serine/threonine kinase activity"/>
    <property type="evidence" value="ECO:0007669"/>
    <property type="project" value="UniProtKB-KW"/>
</dbReference>
<dbReference type="InterPro" id="IPR017441">
    <property type="entry name" value="Protein_kinase_ATP_BS"/>
</dbReference>
<dbReference type="FunFam" id="3.30.430.20:FF:000007">
    <property type="entry name" value="Cysteine-rich receptor-like protein kinase 11"/>
    <property type="match status" value="1"/>
</dbReference>
<evidence type="ECO:0000256" key="16">
    <source>
        <dbReference type="ARBA" id="ARBA00023180"/>
    </source>
</evidence>
<evidence type="ECO:0000256" key="13">
    <source>
        <dbReference type="ARBA" id="ARBA00023136"/>
    </source>
</evidence>
<evidence type="ECO:0000256" key="11">
    <source>
        <dbReference type="ARBA" id="ARBA00022840"/>
    </source>
</evidence>
<dbReference type="GO" id="GO:0042742">
    <property type="term" value="P:defense response to bacterium"/>
    <property type="evidence" value="ECO:0007669"/>
    <property type="project" value="TreeGrafter"/>
</dbReference>
<dbReference type="InterPro" id="IPR002902">
    <property type="entry name" value="GNK2"/>
</dbReference>
<evidence type="ECO:0000256" key="18">
    <source>
        <dbReference type="ARBA" id="ARBA00048679"/>
    </source>
</evidence>
<dbReference type="PROSITE" id="PS00107">
    <property type="entry name" value="PROTEIN_KINASE_ATP"/>
    <property type="match status" value="1"/>
</dbReference>
<dbReference type="InterPro" id="IPR011009">
    <property type="entry name" value="Kinase-like_dom_sf"/>
</dbReference>
<accession>A0AAD5JTA0</accession>
<dbReference type="Gene3D" id="1.10.510.10">
    <property type="entry name" value="Transferase(Phosphotransferase) domain 1"/>
    <property type="match status" value="1"/>
</dbReference>
<feature type="chain" id="PRO_5041903236" description="non-specific serine/threonine protein kinase" evidence="21">
    <location>
        <begin position="23"/>
        <end position="585"/>
    </location>
</feature>
<dbReference type="FunFam" id="3.30.430.20:FF:000003">
    <property type="entry name" value="Cysteine-rich RLK (RECEPTOR-like protein kinase) 10"/>
    <property type="match status" value="1"/>
</dbReference>
<keyword evidence="16" id="KW-0325">Glycoprotein</keyword>
<dbReference type="Pfam" id="PF07714">
    <property type="entry name" value="PK_Tyr_Ser-Thr"/>
    <property type="match status" value="1"/>
</dbReference>
<evidence type="ECO:0000256" key="14">
    <source>
        <dbReference type="ARBA" id="ARBA00023157"/>
    </source>
</evidence>
<dbReference type="SUPFAM" id="SSF56112">
    <property type="entry name" value="Protein kinase-like (PK-like)"/>
    <property type="match status" value="1"/>
</dbReference>
<feature type="domain" description="Gnk2-homologous" evidence="23">
    <location>
        <begin position="24"/>
        <end position="127"/>
    </location>
</feature>
<dbReference type="Proteomes" id="UP001064489">
    <property type="component" value="Chromosome 13"/>
</dbReference>
<feature type="binding site" evidence="19">
    <location>
        <position position="353"/>
    </location>
    <ligand>
        <name>ATP</name>
        <dbReference type="ChEBI" id="CHEBI:30616"/>
    </ligand>
</feature>
<keyword evidence="25" id="KW-1185">Reference proteome</keyword>
<keyword evidence="8" id="KW-0677">Repeat</keyword>
<evidence type="ECO:0000313" key="25">
    <source>
        <dbReference type="Proteomes" id="UP001064489"/>
    </source>
</evidence>
<dbReference type="InterPro" id="IPR038408">
    <property type="entry name" value="GNK2_sf"/>
</dbReference>
<evidence type="ECO:0000256" key="4">
    <source>
        <dbReference type="ARBA" id="ARBA00022553"/>
    </source>
</evidence>
<gene>
    <name evidence="24" type="ORF">LWI28_014607</name>
</gene>
<evidence type="ECO:0000256" key="15">
    <source>
        <dbReference type="ARBA" id="ARBA00023170"/>
    </source>
</evidence>
<evidence type="ECO:0000259" key="22">
    <source>
        <dbReference type="PROSITE" id="PS50011"/>
    </source>
</evidence>
<evidence type="ECO:0000256" key="19">
    <source>
        <dbReference type="PROSITE-ProRule" id="PRU10141"/>
    </source>
</evidence>
<dbReference type="InterPro" id="IPR001245">
    <property type="entry name" value="Ser-Thr/Tyr_kinase_cat_dom"/>
</dbReference>
<dbReference type="PANTHER" id="PTHR27002">
    <property type="entry name" value="RECEPTOR-LIKE SERINE/THREONINE-PROTEIN KINASE SD1-8"/>
    <property type="match status" value="1"/>
</dbReference>
<dbReference type="PROSITE" id="PS00108">
    <property type="entry name" value="PROTEIN_KINASE_ST"/>
    <property type="match status" value="1"/>
</dbReference>